<dbReference type="RefSeq" id="WP_115227997.1">
    <property type="nucleotide sequence ID" value="NZ_CAWOLO010000011.1"/>
</dbReference>
<evidence type="ECO:0000313" key="3">
    <source>
        <dbReference type="EMBL" id="TCU83673.1"/>
    </source>
</evidence>
<reference evidence="2 4" key="1">
    <citation type="submission" date="2018-06" db="EMBL/GenBank/DDBJ databases">
        <authorList>
            <consortium name="Pathogen Informatics"/>
            <person name="Doyle S."/>
        </authorList>
    </citation>
    <scope>NUCLEOTIDE SEQUENCE [LARGE SCALE GENOMIC DNA]</scope>
    <source>
        <strain evidence="2 4">NCTC11159</strain>
    </source>
</reference>
<organism evidence="2 4">
    <name type="scientific">Iodobacter fluviatilis</name>
    <dbReference type="NCBI Taxonomy" id="537"/>
    <lineage>
        <taxon>Bacteria</taxon>
        <taxon>Pseudomonadati</taxon>
        <taxon>Pseudomonadota</taxon>
        <taxon>Betaproteobacteria</taxon>
        <taxon>Neisseriales</taxon>
        <taxon>Chitinibacteraceae</taxon>
        <taxon>Iodobacter</taxon>
    </lineage>
</organism>
<evidence type="ECO:0000313" key="4">
    <source>
        <dbReference type="Proteomes" id="UP000255108"/>
    </source>
</evidence>
<feature type="domain" description="DUF1737" evidence="1">
    <location>
        <begin position="15"/>
        <end position="60"/>
    </location>
</feature>
<keyword evidence="5" id="KW-1185">Reference proteome</keyword>
<accession>A0A377QAR4</accession>
<dbReference type="OrthoDB" id="9809803at2"/>
<dbReference type="InterPro" id="IPR013619">
    <property type="entry name" value="DUF1737"/>
</dbReference>
<evidence type="ECO:0000313" key="5">
    <source>
        <dbReference type="Proteomes" id="UP000295794"/>
    </source>
</evidence>
<protein>
    <submittedName>
        <fullName evidence="2">Uncharacterized conserved small protein</fullName>
    </submittedName>
    <submittedName>
        <fullName evidence="3">Uncharacterized protein DUF1737</fullName>
    </submittedName>
</protein>
<gene>
    <name evidence="3" type="ORF">EV682_11133</name>
    <name evidence="2" type="ORF">NCTC11159_02902</name>
</gene>
<sequence length="65" mass="6986">MNTASASSPPNNLPRYRLITGPDDASFCHRISEALDMGYQLYGSPSATFNGQSVIVAQAVLWPSL</sequence>
<proteinExistence type="predicted"/>
<dbReference type="Proteomes" id="UP000255108">
    <property type="component" value="Unassembled WGS sequence"/>
</dbReference>
<dbReference type="EMBL" id="SMBT01000011">
    <property type="protein sequence ID" value="TCU83673.1"/>
    <property type="molecule type" value="Genomic_DNA"/>
</dbReference>
<reference evidence="3 5" key="2">
    <citation type="submission" date="2019-03" db="EMBL/GenBank/DDBJ databases">
        <title>Genomic Encyclopedia of Type Strains, Phase IV (KMG-IV): sequencing the most valuable type-strain genomes for metagenomic binning, comparative biology and taxonomic classification.</title>
        <authorList>
            <person name="Goeker M."/>
        </authorList>
    </citation>
    <scope>NUCLEOTIDE SEQUENCE [LARGE SCALE GENOMIC DNA]</scope>
    <source>
        <strain evidence="3 5">DSM 3764</strain>
    </source>
</reference>
<dbReference type="EMBL" id="UGHR01000001">
    <property type="protein sequence ID" value="STQ91820.1"/>
    <property type="molecule type" value="Genomic_DNA"/>
</dbReference>
<name>A0A377QAR4_9NEIS</name>
<evidence type="ECO:0000259" key="1">
    <source>
        <dbReference type="Pfam" id="PF08410"/>
    </source>
</evidence>
<dbReference type="Pfam" id="PF08410">
    <property type="entry name" value="DUF1737"/>
    <property type="match status" value="1"/>
</dbReference>
<evidence type="ECO:0000313" key="2">
    <source>
        <dbReference type="EMBL" id="STQ91820.1"/>
    </source>
</evidence>
<dbReference type="AlphaFoldDB" id="A0A377QAR4"/>
<dbReference type="Proteomes" id="UP000295794">
    <property type="component" value="Unassembled WGS sequence"/>
</dbReference>